<gene>
    <name evidence="1" type="ORF">MM415B06300_0005</name>
</gene>
<dbReference type="EMBL" id="MT143488">
    <property type="protein sequence ID" value="QJA97374.1"/>
    <property type="molecule type" value="Genomic_DNA"/>
</dbReference>
<organism evidence="1">
    <name type="scientific">viral metagenome</name>
    <dbReference type="NCBI Taxonomy" id="1070528"/>
    <lineage>
        <taxon>unclassified sequences</taxon>
        <taxon>metagenomes</taxon>
        <taxon>organismal metagenomes</taxon>
    </lineage>
</organism>
<name>A0A6M3LUX9_9ZZZZ</name>
<accession>A0A6M3LUX9</accession>
<protein>
    <submittedName>
        <fullName evidence="1">Uncharacterized protein</fullName>
    </submittedName>
</protein>
<evidence type="ECO:0000313" key="1">
    <source>
        <dbReference type="EMBL" id="QJA97374.1"/>
    </source>
</evidence>
<dbReference type="AlphaFoldDB" id="A0A6M3LUX9"/>
<reference evidence="1" key="1">
    <citation type="submission" date="2020-03" db="EMBL/GenBank/DDBJ databases">
        <title>The deep terrestrial virosphere.</title>
        <authorList>
            <person name="Holmfeldt K."/>
            <person name="Nilsson E."/>
            <person name="Simone D."/>
            <person name="Lopez-Fernandez M."/>
            <person name="Wu X."/>
            <person name="de Brujin I."/>
            <person name="Lundin D."/>
            <person name="Andersson A."/>
            <person name="Bertilsson S."/>
            <person name="Dopson M."/>
        </authorList>
    </citation>
    <scope>NUCLEOTIDE SEQUENCE</scope>
    <source>
        <strain evidence="1">MM415B06300</strain>
    </source>
</reference>
<proteinExistence type="predicted"/>
<sequence length="111" mass="13518">MTELSEIMALYKCIRDTSGWYIDFSCPEETRFLYIIEKAKLRAEEKLSNITFLHLWRRYLQWEKTDKILPAESWHYDTFLNWLVFEFGKGVLHSEEEMLYNEACNLTFKFI</sequence>